<dbReference type="CDD" id="cd18877">
    <property type="entry name" value="NUDIX_Hydrolase"/>
    <property type="match status" value="1"/>
</dbReference>
<dbReference type="Gene3D" id="3.90.79.10">
    <property type="entry name" value="Nucleoside Triphosphate Pyrophosphohydrolase"/>
    <property type="match status" value="1"/>
</dbReference>
<gene>
    <name evidence="4" type="ORF">UFOPK1572_00127</name>
    <name evidence="5" type="ORF">UFOPK2169_00016</name>
</gene>
<dbReference type="PANTHER" id="PTHR43046">
    <property type="entry name" value="GDP-MANNOSE MANNOSYL HYDROLASE"/>
    <property type="match status" value="1"/>
</dbReference>
<dbReference type="EMBL" id="CAEZWE010000001">
    <property type="protein sequence ID" value="CAB4640427.1"/>
    <property type="molecule type" value="Genomic_DNA"/>
</dbReference>
<dbReference type="AlphaFoldDB" id="A0A6J6CGQ9"/>
<dbReference type="PROSITE" id="PS00893">
    <property type="entry name" value="NUDIX_BOX"/>
    <property type="match status" value="1"/>
</dbReference>
<organism evidence="4">
    <name type="scientific">freshwater metagenome</name>
    <dbReference type="NCBI Taxonomy" id="449393"/>
    <lineage>
        <taxon>unclassified sequences</taxon>
        <taxon>metagenomes</taxon>
        <taxon>ecological metagenomes</taxon>
    </lineage>
</organism>
<proteinExistence type="predicted"/>
<protein>
    <submittedName>
        <fullName evidence="4">Unannotated protein</fullName>
    </submittedName>
</protein>
<name>A0A6J6CGQ9_9ZZZZ</name>
<dbReference type="SUPFAM" id="SSF55811">
    <property type="entry name" value="Nudix"/>
    <property type="match status" value="1"/>
</dbReference>
<evidence type="ECO:0000256" key="2">
    <source>
        <dbReference type="ARBA" id="ARBA00022801"/>
    </source>
</evidence>
<comment type="cofactor">
    <cofactor evidence="1">
        <name>Mg(2+)</name>
        <dbReference type="ChEBI" id="CHEBI:18420"/>
    </cofactor>
</comment>
<dbReference type="PANTHER" id="PTHR43046:SF2">
    <property type="entry name" value="8-OXO-DGTP DIPHOSPHATASE-RELATED"/>
    <property type="match status" value="1"/>
</dbReference>
<reference evidence="4" key="1">
    <citation type="submission" date="2020-05" db="EMBL/GenBank/DDBJ databases">
        <authorList>
            <person name="Chiriac C."/>
            <person name="Salcher M."/>
            <person name="Ghai R."/>
            <person name="Kavagutti S V."/>
        </authorList>
    </citation>
    <scope>NUCLEOTIDE SEQUENCE</scope>
</reference>
<evidence type="ECO:0000256" key="1">
    <source>
        <dbReference type="ARBA" id="ARBA00001946"/>
    </source>
</evidence>
<dbReference type="Pfam" id="PF00293">
    <property type="entry name" value="NUDIX"/>
    <property type="match status" value="1"/>
</dbReference>
<evidence type="ECO:0000313" key="4">
    <source>
        <dbReference type="EMBL" id="CAB4550436.1"/>
    </source>
</evidence>
<dbReference type="InterPro" id="IPR015797">
    <property type="entry name" value="NUDIX_hydrolase-like_dom_sf"/>
</dbReference>
<dbReference type="PROSITE" id="PS51462">
    <property type="entry name" value="NUDIX"/>
    <property type="match status" value="1"/>
</dbReference>
<feature type="domain" description="Nudix hydrolase" evidence="3">
    <location>
        <begin position="27"/>
        <end position="157"/>
    </location>
</feature>
<keyword evidence="2" id="KW-0378">Hydrolase</keyword>
<evidence type="ECO:0000259" key="3">
    <source>
        <dbReference type="PROSITE" id="PS51462"/>
    </source>
</evidence>
<accession>A0A6J6CGQ9</accession>
<dbReference type="GO" id="GO:0016787">
    <property type="term" value="F:hydrolase activity"/>
    <property type="evidence" value="ECO:0007669"/>
    <property type="project" value="UniProtKB-KW"/>
</dbReference>
<dbReference type="EMBL" id="CAEZTC010000008">
    <property type="protein sequence ID" value="CAB4550436.1"/>
    <property type="molecule type" value="Genomic_DNA"/>
</dbReference>
<evidence type="ECO:0000313" key="5">
    <source>
        <dbReference type="EMBL" id="CAB4640427.1"/>
    </source>
</evidence>
<sequence length="165" mass="18337">MWQHLYVAFRDGDGWVLCMRCQSRHWGLNGAAGLLLVQTHSEPASVLLQLRATWTHGGGTWALPGGALDSHEDSVSAAAREAYEETGIDPQLLDFKAIFSDDHGNWRYDTVIAHTHVDIGEFDANAESEDLRWVPIDEVAHFDLHPGLRATWPELIGHVKSTLTS</sequence>
<dbReference type="InterPro" id="IPR020084">
    <property type="entry name" value="NUDIX_hydrolase_CS"/>
</dbReference>
<dbReference type="InterPro" id="IPR000086">
    <property type="entry name" value="NUDIX_hydrolase_dom"/>
</dbReference>